<organism evidence="4 5">
    <name type="scientific">Rhizobium grahamii CCGE 502</name>
    <dbReference type="NCBI Taxonomy" id="990285"/>
    <lineage>
        <taxon>Bacteria</taxon>
        <taxon>Pseudomonadati</taxon>
        <taxon>Pseudomonadota</taxon>
        <taxon>Alphaproteobacteria</taxon>
        <taxon>Hyphomicrobiales</taxon>
        <taxon>Rhizobiaceae</taxon>
        <taxon>Rhizobium/Agrobacterium group</taxon>
        <taxon>Rhizobium</taxon>
    </lineage>
</organism>
<evidence type="ECO:0000259" key="3">
    <source>
        <dbReference type="PROSITE" id="PS50110"/>
    </source>
</evidence>
<dbReference type="SUPFAM" id="SSF52172">
    <property type="entry name" value="CheY-like"/>
    <property type="match status" value="1"/>
</dbReference>
<name>S3HHM0_9HYPH</name>
<dbReference type="SMART" id="SM00448">
    <property type="entry name" value="REC"/>
    <property type="match status" value="1"/>
</dbReference>
<sequence>MGIRASCARMDVQFRWVHADEHALHLALVFVDPLHPHTTNRHSVQPSNNPWNKPGETRVNPSIGQFGEDTMSFNVLIVEDQPLVALNLQDTIEELGHRPVGIASNMYQALMLATDADMALVDVNLEDGPTGPIVGRTLVEADVTVLFMTSDPGALRGGVPGALGVIQKPILNLELVEAIQYVADRRAGRTDIPPPKSLVEFDAV</sequence>
<evidence type="ECO:0000256" key="2">
    <source>
        <dbReference type="SAM" id="MobiDB-lite"/>
    </source>
</evidence>
<feature type="modified residue" description="4-aspartylphosphate" evidence="1">
    <location>
        <position position="122"/>
    </location>
</feature>
<dbReference type="EMBL" id="AEYE02000013">
    <property type="protein sequence ID" value="EPE98322.1"/>
    <property type="molecule type" value="Genomic_DNA"/>
</dbReference>
<dbReference type="eggNOG" id="COG0784">
    <property type="taxonomic scope" value="Bacteria"/>
</dbReference>
<dbReference type="InterPro" id="IPR011006">
    <property type="entry name" value="CheY-like_superfamily"/>
</dbReference>
<dbReference type="GO" id="GO:0000160">
    <property type="term" value="P:phosphorelay signal transduction system"/>
    <property type="evidence" value="ECO:0007669"/>
    <property type="project" value="InterPro"/>
</dbReference>
<feature type="domain" description="Response regulatory" evidence="3">
    <location>
        <begin position="74"/>
        <end position="183"/>
    </location>
</feature>
<dbReference type="STRING" id="990285.RGCCGE502_11581"/>
<comment type="caution">
    <text evidence="4">The sequence shown here is derived from an EMBL/GenBank/DDBJ whole genome shotgun (WGS) entry which is preliminary data.</text>
</comment>
<proteinExistence type="predicted"/>
<evidence type="ECO:0000256" key="1">
    <source>
        <dbReference type="PROSITE-ProRule" id="PRU00169"/>
    </source>
</evidence>
<gene>
    <name evidence="4" type="ORF">RGCCGE502_11581</name>
</gene>
<keyword evidence="5" id="KW-1185">Reference proteome</keyword>
<dbReference type="Proteomes" id="UP000014411">
    <property type="component" value="Unassembled WGS sequence"/>
</dbReference>
<dbReference type="InterPro" id="IPR001789">
    <property type="entry name" value="Sig_transdc_resp-reg_receiver"/>
</dbReference>
<feature type="compositionally biased region" description="Polar residues" evidence="2">
    <location>
        <begin position="41"/>
        <end position="51"/>
    </location>
</feature>
<dbReference type="AlphaFoldDB" id="S3HHM0"/>
<dbReference type="HOGENOM" id="CLU_1342339_0_0_5"/>
<dbReference type="Gene3D" id="3.40.50.2300">
    <property type="match status" value="1"/>
</dbReference>
<evidence type="ECO:0000313" key="5">
    <source>
        <dbReference type="Proteomes" id="UP000014411"/>
    </source>
</evidence>
<feature type="region of interest" description="Disordered" evidence="2">
    <location>
        <begin position="38"/>
        <end position="60"/>
    </location>
</feature>
<dbReference type="NCBIfam" id="NF009972">
    <property type="entry name" value="PRK13435.1-3"/>
    <property type="match status" value="1"/>
</dbReference>
<reference evidence="4 5" key="1">
    <citation type="journal article" date="2012" name="J. Bacteriol.">
        <title>Genome sequence of Rhizobium grahamii CCGE502, a broad-host-range symbiont with low nodulation competitiveness in Phaseolus vulgaris.</title>
        <authorList>
            <person name="Althabegoiti M.J."/>
            <person name="Lozano L."/>
            <person name="Torres-Tejerizo G."/>
            <person name="Ormeno-Orrillo E."/>
            <person name="Rogel M.A."/>
            <person name="Gonzalez V."/>
            <person name="Martinez-Romero E."/>
        </authorList>
    </citation>
    <scope>NUCLEOTIDE SEQUENCE [LARGE SCALE GENOMIC DNA]</scope>
    <source>
        <strain evidence="4 5">CCGE 502</strain>
    </source>
</reference>
<dbReference type="Pfam" id="PF00072">
    <property type="entry name" value="Response_reg"/>
    <property type="match status" value="1"/>
</dbReference>
<keyword evidence="1" id="KW-0597">Phosphoprotein</keyword>
<dbReference type="PROSITE" id="PS50110">
    <property type="entry name" value="RESPONSE_REGULATORY"/>
    <property type="match status" value="1"/>
</dbReference>
<protein>
    <submittedName>
        <fullName evidence="4">Response regulator receiver protein</fullName>
    </submittedName>
</protein>
<evidence type="ECO:0000313" key="4">
    <source>
        <dbReference type="EMBL" id="EPE98322.1"/>
    </source>
</evidence>
<accession>S3HHM0</accession>